<evidence type="ECO:0000313" key="1">
    <source>
        <dbReference type="EMBL" id="KAF5773022.1"/>
    </source>
</evidence>
<dbReference type="AlphaFoldDB" id="A0A9K3H9T9"/>
<comment type="caution">
    <text evidence="1">The sequence shown here is derived from an EMBL/GenBank/DDBJ whole genome shotgun (WGS) entry which is preliminary data.</text>
</comment>
<evidence type="ECO:0000313" key="2">
    <source>
        <dbReference type="Proteomes" id="UP000215914"/>
    </source>
</evidence>
<sequence length="161" mass="19545">MDRRWWRAQALRYLMRFQTEHTCGLLNVARHLTFGWEAAELVHSMRISEYFEEKTIHSRSAIEEYVWSNHETWTPRPLLSVHVRMGDKACETKVVQFEEYTRLANRIRNRFPYLNGIWLSTKIQEVIDKTKLYANWNFYYSNVRRPFGNFDRLLFDTRSST</sequence>
<keyword evidence="2" id="KW-1185">Reference proteome</keyword>
<dbReference type="PANTHER" id="PTHR13132">
    <property type="entry name" value="ALPHA- 1,6 -FUCOSYLTRANSFERASE"/>
    <property type="match status" value="1"/>
</dbReference>
<reference evidence="1" key="2">
    <citation type="submission" date="2020-06" db="EMBL/GenBank/DDBJ databases">
        <title>Helianthus annuus Genome sequencing and assembly Release 2.</title>
        <authorList>
            <person name="Gouzy J."/>
            <person name="Langlade N."/>
            <person name="Munos S."/>
        </authorList>
    </citation>
    <scope>NUCLEOTIDE SEQUENCE</scope>
    <source>
        <tissue evidence="1">Leaves</tissue>
    </source>
</reference>
<protein>
    <submittedName>
        <fullName evidence="1">Uncharacterized protein</fullName>
    </submittedName>
</protein>
<accession>A0A9K3H9T9</accession>
<proteinExistence type="predicted"/>
<dbReference type="PANTHER" id="PTHR13132:SF29">
    <property type="entry name" value="ALPHA-(1,6)-FUCOSYLTRANSFERASE"/>
    <property type="match status" value="1"/>
</dbReference>
<dbReference type="Proteomes" id="UP000215914">
    <property type="component" value="Unassembled WGS sequence"/>
</dbReference>
<dbReference type="Gramene" id="mRNA:HanXRQr2_Chr13g0584021">
    <property type="protein sequence ID" value="mRNA:HanXRQr2_Chr13g0584021"/>
    <property type="gene ID" value="HanXRQr2_Chr13g0584021"/>
</dbReference>
<name>A0A9K3H9T9_HELAN</name>
<organism evidence="1 2">
    <name type="scientific">Helianthus annuus</name>
    <name type="common">Common sunflower</name>
    <dbReference type="NCBI Taxonomy" id="4232"/>
    <lineage>
        <taxon>Eukaryota</taxon>
        <taxon>Viridiplantae</taxon>
        <taxon>Streptophyta</taxon>
        <taxon>Embryophyta</taxon>
        <taxon>Tracheophyta</taxon>
        <taxon>Spermatophyta</taxon>
        <taxon>Magnoliopsida</taxon>
        <taxon>eudicotyledons</taxon>
        <taxon>Gunneridae</taxon>
        <taxon>Pentapetalae</taxon>
        <taxon>asterids</taxon>
        <taxon>campanulids</taxon>
        <taxon>Asterales</taxon>
        <taxon>Asteraceae</taxon>
        <taxon>Asteroideae</taxon>
        <taxon>Heliantheae alliance</taxon>
        <taxon>Heliantheae</taxon>
        <taxon>Helianthus</taxon>
    </lineage>
</organism>
<dbReference type="OrthoDB" id="2014825at2759"/>
<gene>
    <name evidence="1" type="ORF">HanXRQr2_Chr13g0584021</name>
</gene>
<reference evidence="1" key="1">
    <citation type="journal article" date="2017" name="Nature">
        <title>The sunflower genome provides insights into oil metabolism, flowering and Asterid evolution.</title>
        <authorList>
            <person name="Badouin H."/>
            <person name="Gouzy J."/>
            <person name="Grassa C.J."/>
            <person name="Murat F."/>
            <person name="Staton S.E."/>
            <person name="Cottret L."/>
            <person name="Lelandais-Briere C."/>
            <person name="Owens G.L."/>
            <person name="Carrere S."/>
            <person name="Mayjonade B."/>
            <person name="Legrand L."/>
            <person name="Gill N."/>
            <person name="Kane N.C."/>
            <person name="Bowers J.E."/>
            <person name="Hubner S."/>
            <person name="Bellec A."/>
            <person name="Berard A."/>
            <person name="Berges H."/>
            <person name="Blanchet N."/>
            <person name="Boniface M.C."/>
            <person name="Brunel D."/>
            <person name="Catrice O."/>
            <person name="Chaidir N."/>
            <person name="Claudel C."/>
            <person name="Donnadieu C."/>
            <person name="Faraut T."/>
            <person name="Fievet G."/>
            <person name="Helmstetter N."/>
            <person name="King M."/>
            <person name="Knapp S.J."/>
            <person name="Lai Z."/>
            <person name="Le Paslier M.C."/>
            <person name="Lippi Y."/>
            <person name="Lorenzon L."/>
            <person name="Mandel J.R."/>
            <person name="Marage G."/>
            <person name="Marchand G."/>
            <person name="Marquand E."/>
            <person name="Bret-Mestries E."/>
            <person name="Morien E."/>
            <person name="Nambeesan S."/>
            <person name="Nguyen T."/>
            <person name="Pegot-Espagnet P."/>
            <person name="Pouilly N."/>
            <person name="Raftis F."/>
            <person name="Sallet E."/>
            <person name="Schiex T."/>
            <person name="Thomas J."/>
            <person name="Vandecasteele C."/>
            <person name="Vares D."/>
            <person name="Vear F."/>
            <person name="Vautrin S."/>
            <person name="Crespi M."/>
            <person name="Mangin B."/>
            <person name="Burke J.M."/>
            <person name="Salse J."/>
            <person name="Munos S."/>
            <person name="Vincourt P."/>
            <person name="Rieseberg L.H."/>
            <person name="Langlade N.B."/>
        </authorList>
    </citation>
    <scope>NUCLEOTIDE SEQUENCE</scope>
    <source>
        <tissue evidence="1">Leaves</tissue>
    </source>
</reference>
<dbReference type="EMBL" id="MNCJ02000328">
    <property type="protein sequence ID" value="KAF5773022.1"/>
    <property type="molecule type" value="Genomic_DNA"/>
</dbReference>